<keyword evidence="2" id="KW-0274">FAD</keyword>
<keyword evidence="1" id="KW-0285">Flavoprotein</keyword>
<evidence type="ECO:0000256" key="2">
    <source>
        <dbReference type="ARBA" id="ARBA00022827"/>
    </source>
</evidence>
<dbReference type="SUPFAM" id="SSF51905">
    <property type="entry name" value="FAD/NAD(P)-binding domain"/>
    <property type="match status" value="1"/>
</dbReference>
<dbReference type="Pfam" id="PF13738">
    <property type="entry name" value="Pyr_redox_3"/>
    <property type="match status" value="1"/>
</dbReference>
<dbReference type="GO" id="GO:0004497">
    <property type="term" value="F:monooxygenase activity"/>
    <property type="evidence" value="ECO:0007669"/>
    <property type="project" value="UniProtKB-KW"/>
</dbReference>
<dbReference type="FunFam" id="3.50.50.60:FF:000258">
    <property type="entry name" value="Flavin-binding monooxygenase-like protein (AFU_orthologue AFUA_6G01900)"/>
    <property type="match status" value="1"/>
</dbReference>
<feature type="compositionally biased region" description="Low complexity" evidence="4">
    <location>
        <begin position="448"/>
        <end position="459"/>
    </location>
</feature>
<keyword evidence="5" id="KW-0503">Monooxygenase</keyword>
<dbReference type="eggNOG" id="KOG1399">
    <property type="taxonomic scope" value="Eukaryota"/>
</dbReference>
<dbReference type="GeneID" id="25975271"/>
<dbReference type="InParanoid" id="F0XJF9"/>
<dbReference type="Gene3D" id="3.50.50.60">
    <property type="entry name" value="FAD/NAD(P)-binding domain"/>
    <property type="match status" value="1"/>
</dbReference>
<feature type="region of interest" description="Disordered" evidence="4">
    <location>
        <begin position="433"/>
        <end position="459"/>
    </location>
</feature>
<evidence type="ECO:0000313" key="5">
    <source>
        <dbReference type="EMBL" id="EFX02249.1"/>
    </source>
</evidence>
<organism evidence="6">
    <name type="scientific">Grosmannia clavigera (strain kw1407 / UAMH 11150)</name>
    <name type="common">Blue stain fungus</name>
    <name type="synonym">Graphiocladiella clavigera</name>
    <dbReference type="NCBI Taxonomy" id="655863"/>
    <lineage>
        <taxon>Eukaryota</taxon>
        <taxon>Fungi</taxon>
        <taxon>Dikarya</taxon>
        <taxon>Ascomycota</taxon>
        <taxon>Pezizomycotina</taxon>
        <taxon>Sordariomycetes</taxon>
        <taxon>Sordariomycetidae</taxon>
        <taxon>Ophiostomatales</taxon>
        <taxon>Ophiostomataceae</taxon>
        <taxon>Leptographium</taxon>
    </lineage>
</organism>
<dbReference type="STRING" id="655863.F0XJF9"/>
<proteinExistence type="predicted"/>
<dbReference type="HOGENOM" id="CLU_019225_1_0_1"/>
<gene>
    <name evidence="5" type="ORF">CMQ_2298</name>
</gene>
<keyword evidence="6" id="KW-1185">Reference proteome</keyword>
<evidence type="ECO:0000256" key="1">
    <source>
        <dbReference type="ARBA" id="ARBA00022630"/>
    </source>
</evidence>
<dbReference type="PANTHER" id="PTHR23023">
    <property type="entry name" value="DIMETHYLANILINE MONOOXYGENASE"/>
    <property type="match status" value="1"/>
</dbReference>
<reference evidence="5 6" key="1">
    <citation type="journal article" date="2011" name="Proc. Natl. Acad. Sci. U.S.A.">
        <title>Genome and transcriptome analyses of the mountain pine beetle-fungal symbiont Grosmannia clavigera, a lodgepole pine pathogen.</title>
        <authorList>
            <person name="DiGuistini S."/>
            <person name="Wang Y."/>
            <person name="Liao N.Y."/>
            <person name="Taylor G."/>
            <person name="Tanguay P."/>
            <person name="Feau N."/>
            <person name="Henrissat B."/>
            <person name="Chan S.K."/>
            <person name="Hesse-Orce U."/>
            <person name="Alamouti S.M."/>
            <person name="Tsui C.K.M."/>
            <person name="Docking R.T."/>
            <person name="Levasseur A."/>
            <person name="Haridas S."/>
            <person name="Robertson G."/>
            <person name="Birol I."/>
            <person name="Holt R.A."/>
            <person name="Marra M.A."/>
            <person name="Hamelin R.C."/>
            <person name="Hirst M."/>
            <person name="Jones S.J.M."/>
            <person name="Bohlmann J."/>
            <person name="Breuil C."/>
        </authorList>
    </citation>
    <scope>NUCLEOTIDE SEQUENCE [LARGE SCALE GENOMIC DNA]</scope>
    <source>
        <strain evidence="6">kw1407 / UAMH 11150</strain>
    </source>
</reference>
<protein>
    <submittedName>
        <fullName evidence="5">Flavin-binding monooxygenase-like protein</fullName>
    </submittedName>
</protein>
<keyword evidence="3" id="KW-0560">Oxidoreductase</keyword>
<dbReference type="InterPro" id="IPR036188">
    <property type="entry name" value="FAD/NAD-bd_sf"/>
</dbReference>
<dbReference type="AlphaFoldDB" id="F0XJF9"/>
<evidence type="ECO:0000256" key="3">
    <source>
        <dbReference type="ARBA" id="ARBA00023002"/>
    </source>
</evidence>
<dbReference type="RefSeq" id="XP_014171731.1">
    <property type="nucleotide sequence ID" value="XM_014316256.1"/>
</dbReference>
<dbReference type="OrthoDB" id="2915840at2759"/>
<sequence>MASQPEALELLDLVVVGAGWFGISAAKTFCQLHPDASFAVLDAAATLGGVWAEHRLYPGLKSNNMLGTYEYPDMPMDTATYGVQPGQHIPGAVIHRYLTDYATKFGVAAAFRKRTKVLSAELRDDGGWTLSLLTDGDDGESSFSTLAARKLIVATGLTSEPFLPHFAGQETFGCPIFHSRDFLQHADSIETAKNITVFGATKSAWDIAYAYASKGVTVNMIIRSTGHGPIWQAPPYVTPLKKWLEKLVMTRMLTWFSPCIWGDSDGYAGVRGFYSNTAVGRSIANTFWSILGSDVVTRNKYDSHPETAKLKPWSPAMFTASSFSILNYETDFFELVRNGSIRVHIAEVAKLEPGVVHLTDGTLLASDALACATGWKHVPPMTFLPKGIEKDLGMPHVVAANADADEPIVTTAALDRADKEILRRYPRLRQQPVQNKNLKPITESGGVSSSSPESNSPPASALAPWTLYRFVVPPTERFLQRRDIAFAGVIMNFSIPTIAHVQALWINAFFDGALSPSVLPLLPKEAAVAGEDPIKAKAALEKLRYDTLLYSRFGKWRYPAGHGSQFPDFVFDALPYLDWLVGDLGLRVHRKGGWLSEATTPYGPEEYRNLVAEWQAKQAKTIELTKLAKLMSQETC</sequence>
<evidence type="ECO:0000256" key="4">
    <source>
        <dbReference type="SAM" id="MobiDB-lite"/>
    </source>
</evidence>
<dbReference type="Proteomes" id="UP000007796">
    <property type="component" value="Unassembled WGS sequence"/>
</dbReference>
<accession>F0XJF9</accession>
<name>F0XJF9_GROCL</name>
<evidence type="ECO:0000313" key="6">
    <source>
        <dbReference type="Proteomes" id="UP000007796"/>
    </source>
</evidence>
<dbReference type="InterPro" id="IPR050346">
    <property type="entry name" value="FMO-like"/>
</dbReference>
<dbReference type="EMBL" id="GL629782">
    <property type="protein sequence ID" value="EFX02249.1"/>
    <property type="molecule type" value="Genomic_DNA"/>
</dbReference>